<sequence length="118" mass="12693">MADYARFEGPLVAGPTAALEALFADWTSVHVEESNGRHYPAPAGYYLFSGLPGSLGKGCALFVRPPEHVRLAAERCLANGVIAAFRCVHSARYLQDDLLPVYVTDPQHVAGRLLALLG</sequence>
<protein>
    <submittedName>
        <fullName evidence="1">Uncharacterized protein</fullName>
    </submittedName>
</protein>
<organism evidence="1 2">
    <name type="scientific">Candidatus Accumulibacter affinis</name>
    <dbReference type="NCBI Taxonomy" id="2954384"/>
    <lineage>
        <taxon>Bacteria</taxon>
        <taxon>Pseudomonadati</taxon>
        <taxon>Pseudomonadota</taxon>
        <taxon>Betaproteobacteria</taxon>
        <taxon>Candidatus Accumulibacter</taxon>
    </lineage>
</organism>
<evidence type="ECO:0000313" key="1">
    <source>
        <dbReference type="EMBL" id="MBK7955676.1"/>
    </source>
</evidence>
<accession>A0A935W4R6</accession>
<name>A0A935W4R6_9PROT</name>
<dbReference type="Proteomes" id="UP000706151">
    <property type="component" value="Unassembled WGS sequence"/>
</dbReference>
<proteinExistence type="predicted"/>
<gene>
    <name evidence="1" type="ORF">IPK02_17930</name>
</gene>
<reference evidence="1 2" key="1">
    <citation type="submission" date="2020-10" db="EMBL/GenBank/DDBJ databases">
        <title>Connecting structure to function with the recovery of over 1000 high-quality activated sludge metagenome-assembled genomes encoding full-length rRNA genes using long-read sequencing.</title>
        <authorList>
            <person name="Singleton C.M."/>
            <person name="Petriglieri F."/>
            <person name="Kristensen J.M."/>
            <person name="Kirkegaard R.H."/>
            <person name="Michaelsen T.Y."/>
            <person name="Andersen M.H."/>
            <person name="Karst S.M."/>
            <person name="Dueholm M.S."/>
            <person name="Nielsen P.H."/>
            <person name="Albertsen M."/>
        </authorList>
    </citation>
    <scope>NUCLEOTIDE SEQUENCE [LARGE SCALE GENOMIC DNA]</scope>
    <source>
        <strain evidence="1">Fred_18-Q3-R57-64_BAT3C.720</strain>
    </source>
</reference>
<dbReference type="AlphaFoldDB" id="A0A935W4R6"/>
<comment type="caution">
    <text evidence="1">The sequence shown here is derived from an EMBL/GenBank/DDBJ whole genome shotgun (WGS) entry which is preliminary data.</text>
</comment>
<dbReference type="EMBL" id="JADJOT010000011">
    <property type="protein sequence ID" value="MBK7955676.1"/>
    <property type="molecule type" value="Genomic_DNA"/>
</dbReference>
<evidence type="ECO:0000313" key="2">
    <source>
        <dbReference type="Proteomes" id="UP000706151"/>
    </source>
</evidence>